<dbReference type="InParanoid" id="A0A409X7D1"/>
<evidence type="ECO:0000313" key="2">
    <source>
        <dbReference type="EMBL" id="PPQ86631.1"/>
    </source>
</evidence>
<evidence type="ECO:0000256" key="1">
    <source>
        <dbReference type="SAM" id="Coils"/>
    </source>
</evidence>
<keyword evidence="3" id="KW-1185">Reference proteome</keyword>
<organism evidence="2 3">
    <name type="scientific">Psilocybe cyanescens</name>
    <dbReference type="NCBI Taxonomy" id="93625"/>
    <lineage>
        <taxon>Eukaryota</taxon>
        <taxon>Fungi</taxon>
        <taxon>Dikarya</taxon>
        <taxon>Basidiomycota</taxon>
        <taxon>Agaricomycotina</taxon>
        <taxon>Agaricomycetes</taxon>
        <taxon>Agaricomycetidae</taxon>
        <taxon>Agaricales</taxon>
        <taxon>Agaricineae</taxon>
        <taxon>Strophariaceae</taxon>
        <taxon>Psilocybe</taxon>
    </lineage>
</organism>
<name>A0A409X7D1_PSICY</name>
<protein>
    <recommendedName>
        <fullName evidence="4">F-box domain-containing protein</fullName>
    </recommendedName>
</protein>
<reference evidence="2 3" key="1">
    <citation type="journal article" date="2018" name="Evol. Lett.">
        <title>Horizontal gene cluster transfer increased hallucinogenic mushroom diversity.</title>
        <authorList>
            <person name="Reynolds H.T."/>
            <person name="Vijayakumar V."/>
            <person name="Gluck-Thaler E."/>
            <person name="Korotkin H.B."/>
            <person name="Matheny P.B."/>
            <person name="Slot J.C."/>
        </authorList>
    </citation>
    <scope>NUCLEOTIDE SEQUENCE [LARGE SCALE GENOMIC DNA]</scope>
    <source>
        <strain evidence="2 3">2631</strain>
    </source>
</reference>
<dbReference type="AlphaFoldDB" id="A0A409X7D1"/>
<dbReference type="EMBL" id="NHYD01002450">
    <property type="protein sequence ID" value="PPQ86631.1"/>
    <property type="molecule type" value="Genomic_DNA"/>
</dbReference>
<sequence length="584" mass="67069">MSHYYLDELTKSNDQPSDNAVLEVKELLSEPIKQLEDINAEIKRLEEKRVELEKYINRYSRILAPIRRVPPDILCTIFEHCLPTHRNPTMAATEAPMLLTRICSSWRSIAMSFSSLWAQIHIPFLDEIEGRGRQRGDPVVSLEKIVDVLQLRCRAAQEWLSRSNDRPLSISISWHVQYFDLEMDSGTDQKDKTTIPILNILLMFSSRWRTLEFKFPVSVYHELESRLSAHTLPMLAHLRADIYQSMFESTISQVSSPPTMLLRAPNLKRVSIVMPNLTDWLRPADVTQLVPWNNVTHLSIFPPCTLGDCITLLKRYPLLVHGNFSIQHNFLLNGDGISIHEKIHLSDLLELRTSVANSSFLVPTLYNLIDAPKLRCIGYYNNLVSYEQGVSAATDEIPVYFIQRSTNLKKLEMDRFCLLPSNILNIFEAASQNVLTHLSLTSKYRLVALGTEQDPFDLETLIIDNILDTAPSQLLPHLEVFELHLTKVSDHIVVRFVTSRMNTMSHIAVLRKVRIIFARVKEEGGLDIVDEIRSRAEMAGIQMDISVQYAPTSLQVEKSRNFLSPSFIEPYKNDRTWSYEEPEE</sequence>
<keyword evidence="1" id="KW-0175">Coiled coil</keyword>
<evidence type="ECO:0000313" key="3">
    <source>
        <dbReference type="Proteomes" id="UP000283269"/>
    </source>
</evidence>
<dbReference type="Proteomes" id="UP000283269">
    <property type="component" value="Unassembled WGS sequence"/>
</dbReference>
<accession>A0A409X7D1</accession>
<evidence type="ECO:0008006" key="4">
    <source>
        <dbReference type="Google" id="ProtNLM"/>
    </source>
</evidence>
<comment type="caution">
    <text evidence="2">The sequence shown here is derived from an EMBL/GenBank/DDBJ whole genome shotgun (WGS) entry which is preliminary data.</text>
</comment>
<gene>
    <name evidence="2" type="ORF">CVT25_006815</name>
</gene>
<proteinExistence type="predicted"/>
<feature type="coiled-coil region" evidence="1">
    <location>
        <begin position="28"/>
        <end position="62"/>
    </location>
</feature>
<dbReference type="OrthoDB" id="3000694at2759"/>